<evidence type="ECO:0000313" key="1">
    <source>
        <dbReference type="EMBL" id="MBB4746902.1"/>
    </source>
</evidence>
<gene>
    <name evidence="1" type="ORF">BJ964_001063</name>
</gene>
<sequence length="32" mass="3382">MAPMVATVAEAATFAGRVRRYGLTAALSRLTE</sequence>
<dbReference type="EMBL" id="JACHNC010000001">
    <property type="protein sequence ID" value="MBB4746902.1"/>
    <property type="molecule type" value="Genomic_DNA"/>
</dbReference>
<organism evidence="1 2">
    <name type="scientific">Actinoplanes lobatus</name>
    <dbReference type="NCBI Taxonomy" id="113568"/>
    <lineage>
        <taxon>Bacteria</taxon>
        <taxon>Bacillati</taxon>
        <taxon>Actinomycetota</taxon>
        <taxon>Actinomycetes</taxon>
        <taxon>Micromonosporales</taxon>
        <taxon>Micromonosporaceae</taxon>
        <taxon>Actinoplanes</taxon>
    </lineage>
</organism>
<evidence type="ECO:0000313" key="2">
    <source>
        <dbReference type="Proteomes" id="UP000590511"/>
    </source>
</evidence>
<proteinExistence type="predicted"/>
<accession>A0A7W7HB62</accession>
<name>A0A7W7HB62_9ACTN</name>
<protein>
    <submittedName>
        <fullName evidence="1">Uncharacterized protein</fullName>
    </submittedName>
</protein>
<reference evidence="1 2" key="1">
    <citation type="submission" date="2020-08" db="EMBL/GenBank/DDBJ databases">
        <title>Sequencing the genomes of 1000 actinobacteria strains.</title>
        <authorList>
            <person name="Klenk H.-P."/>
        </authorList>
    </citation>
    <scope>NUCLEOTIDE SEQUENCE [LARGE SCALE GENOMIC DNA]</scope>
    <source>
        <strain evidence="1 2">DSM 43150</strain>
    </source>
</reference>
<dbReference type="AlphaFoldDB" id="A0A7W7HB62"/>
<dbReference type="Proteomes" id="UP000590511">
    <property type="component" value="Unassembled WGS sequence"/>
</dbReference>
<comment type="caution">
    <text evidence="1">The sequence shown here is derived from an EMBL/GenBank/DDBJ whole genome shotgun (WGS) entry which is preliminary data.</text>
</comment>